<dbReference type="InterPro" id="IPR005064">
    <property type="entry name" value="BUG"/>
</dbReference>
<dbReference type="PIRSF" id="PIRSF017082">
    <property type="entry name" value="YflP"/>
    <property type="match status" value="1"/>
</dbReference>
<dbReference type="SUPFAM" id="SSF53850">
    <property type="entry name" value="Periplasmic binding protein-like II"/>
    <property type="match status" value="1"/>
</dbReference>
<dbReference type="AlphaFoldDB" id="A0A1W6YN21"/>
<dbReference type="PANTHER" id="PTHR42928">
    <property type="entry name" value="TRICARBOXYLATE-BINDING PROTEIN"/>
    <property type="match status" value="1"/>
</dbReference>
<name>A0A1W6YN21_9BORD</name>
<evidence type="ECO:0000313" key="2">
    <source>
        <dbReference type="EMBL" id="ARP81943.1"/>
    </source>
</evidence>
<dbReference type="Proteomes" id="UP000194151">
    <property type="component" value="Chromosome"/>
</dbReference>
<comment type="similarity">
    <text evidence="1">Belongs to the UPF0065 (bug) family.</text>
</comment>
<dbReference type="Gene3D" id="3.40.190.150">
    <property type="entry name" value="Bordetella uptake gene, domain 1"/>
    <property type="match status" value="1"/>
</dbReference>
<dbReference type="STRING" id="1416806.CAL12_14705"/>
<accession>A0A1W6YN21</accession>
<gene>
    <name evidence="2" type="ORF">CAL12_14705</name>
</gene>
<evidence type="ECO:0000313" key="3">
    <source>
        <dbReference type="Proteomes" id="UP000194151"/>
    </source>
</evidence>
<dbReference type="InterPro" id="IPR042100">
    <property type="entry name" value="Bug_dom1"/>
</dbReference>
<evidence type="ECO:0008006" key="4">
    <source>
        <dbReference type="Google" id="ProtNLM"/>
    </source>
</evidence>
<organism evidence="2 3">
    <name type="scientific">Bordetella genomosp. 8</name>
    <dbReference type="NCBI Taxonomy" id="1416806"/>
    <lineage>
        <taxon>Bacteria</taxon>
        <taxon>Pseudomonadati</taxon>
        <taxon>Pseudomonadota</taxon>
        <taxon>Betaproteobacteria</taxon>
        <taxon>Burkholderiales</taxon>
        <taxon>Alcaligenaceae</taxon>
        <taxon>Bordetella</taxon>
    </lineage>
</organism>
<dbReference type="EMBL" id="CP021108">
    <property type="protein sequence ID" value="ARP81943.1"/>
    <property type="molecule type" value="Genomic_DNA"/>
</dbReference>
<protein>
    <recommendedName>
        <fullName evidence="4">MFS transporter</fullName>
    </recommendedName>
</protein>
<dbReference type="Pfam" id="PF03401">
    <property type="entry name" value="TctC"/>
    <property type="match status" value="1"/>
</dbReference>
<dbReference type="KEGG" id="bgv:CAL12_14705"/>
<dbReference type="Gene3D" id="3.40.190.10">
    <property type="entry name" value="Periplasmic binding protein-like II"/>
    <property type="match status" value="1"/>
</dbReference>
<keyword evidence="3" id="KW-1185">Reference proteome</keyword>
<dbReference type="CDD" id="cd07012">
    <property type="entry name" value="PBP2_Bug_TTT"/>
    <property type="match status" value="1"/>
</dbReference>
<reference evidence="2 3" key="1">
    <citation type="submission" date="2017-05" db="EMBL/GenBank/DDBJ databases">
        <title>Complete and WGS of Bordetella genogroups.</title>
        <authorList>
            <person name="Spilker T."/>
            <person name="LiPuma J."/>
        </authorList>
    </citation>
    <scope>NUCLEOTIDE SEQUENCE [LARGE SCALE GENOMIC DNA]</scope>
    <source>
        <strain evidence="2 3">AU19157</strain>
    </source>
</reference>
<proteinExistence type="inferred from homology"/>
<evidence type="ECO:0000256" key="1">
    <source>
        <dbReference type="ARBA" id="ARBA00006987"/>
    </source>
</evidence>
<sequence>MLARSDIILPFRILYRLNVYFKGKLMISIPKLGGMLRVAAVVRAACVAAAITSGMGAAHAAYPDHPVTIVVPFAAGGASDIVARVVAQQLNDEYHQAFIVENKPGGSTQIATRFVINAPADGHTLLLATTSVVNNAYLYKNLNYDAARSLRPVIGLVDVPAFLVVGPTMPAKTVTEFLSIAHQRSDSNKLSFGSAGTASTLHLAGEWLNQVEHLKGVHIPYKGSGPEVVALASGEVDYSFENLAPAQPQITSQRIRLLAIAGPKRFPTLPDVPPLKEFGLPDTDMASWFVLLAPAKTPDDVVDKLNASVNRILARPDIQKRLLDLGLVPTGGTPQQLADRMKADSQKWIAIIKAGNVTVDQ</sequence>
<dbReference type="PANTHER" id="PTHR42928:SF5">
    <property type="entry name" value="BLR1237 PROTEIN"/>
    <property type="match status" value="1"/>
</dbReference>